<feature type="signal peptide" evidence="1">
    <location>
        <begin position="1"/>
        <end position="19"/>
    </location>
</feature>
<dbReference type="EMBL" id="JACIEH010000001">
    <property type="protein sequence ID" value="MBB4097277.1"/>
    <property type="molecule type" value="Genomic_DNA"/>
</dbReference>
<dbReference type="Proteomes" id="UP000557392">
    <property type="component" value="Unassembled WGS sequence"/>
</dbReference>
<feature type="chain" id="PRO_5030726063" evidence="1">
    <location>
        <begin position="20"/>
        <end position="216"/>
    </location>
</feature>
<name>A0A7W6JRQ8_9SPHN</name>
<keyword evidence="1" id="KW-0732">Signal</keyword>
<keyword evidence="3" id="KW-1185">Reference proteome</keyword>
<dbReference type="RefSeq" id="WP_183994779.1">
    <property type="nucleotide sequence ID" value="NZ_JACIEH010000001.1"/>
</dbReference>
<proteinExistence type="predicted"/>
<evidence type="ECO:0000256" key="1">
    <source>
        <dbReference type="SAM" id="SignalP"/>
    </source>
</evidence>
<evidence type="ECO:0000313" key="3">
    <source>
        <dbReference type="Proteomes" id="UP000557392"/>
    </source>
</evidence>
<sequence>MRIKMLATVCAALALGAAAPPRPAPIEQLDVALHELTPKGAEFTLATIPAEERGAFARARADRIEVDPDALALIEDRQSARALAALLLSYYAMPDPDRVVTSPSRVGTMAAAAGAILLGTQVIDPLDKKYSSQDGRVLPALELGWFLPAREGPEDGAIRASRMVAMLNAIGSCSGPLADMLDHAEKLGNREASGLARRVRKDLGRSIYPPDYSCDI</sequence>
<accession>A0A7W6JRQ8</accession>
<dbReference type="AlphaFoldDB" id="A0A7W6JRQ8"/>
<protein>
    <submittedName>
        <fullName evidence="2">Uncharacterized protein</fullName>
    </submittedName>
</protein>
<comment type="caution">
    <text evidence="2">The sequence shown here is derived from an EMBL/GenBank/DDBJ whole genome shotgun (WGS) entry which is preliminary data.</text>
</comment>
<organism evidence="2 3">
    <name type="scientific">Sphingomonas kyeonggiensis</name>
    <dbReference type="NCBI Taxonomy" id="1268553"/>
    <lineage>
        <taxon>Bacteria</taxon>
        <taxon>Pseudomonadati</taxon>
        <taxon>Pseudomonadota</taxon>
        <taxon>Alphaproteobacteria</taxon>
        <taxon>Sphingomonadales</taxon>
        <taxon>Sphingomonadaceae</taxon>
        <taxon>Sphingomonas</taxon>
    </lineage>
</organism>
<reference evidence="2 3" key="1">
    <citation type="submission" date="2020-08" db="EMBL/GenBank/DDBJ databases">
        <title>Genomic Encyclopedia of Type Strains, Phase IV (KMG-IV): sequencing the most valuable type-strain genomes for metagenomic binning, comparative biology and taxonomic classification.</title>
        <authorList>
            <person name="Goeker M."/>
        </authorList>
    </citation>
    <scope>NUCLEOTIDE SEQUENCE [LARGE SCALE GENOMIC DNA]</scope>
    <source>
        <strain evidence="2 3">DSM 101806</strain>
    </source>
</reference>
<gene>
    <name evidence="2" type="ORF">GGR46_000810</name>
</gene>
<evidence type="ECO:0000313" key="2">
    <source>
        <dbReference type="EMBL" id="MBB4097277.1"/>
    </source>
</evidence>